<dbReference type="EMBL" id="BPLF01000002">
    <property type="protein sequence ID" value="GIX63251.1"/>
    <property type="molecule type" value="Genomic_DNA"/>
</dbReference>
<evidence type="ECO:0000313" key="2">
    <source>
        <dbReference type="Proteomes" id="UP001497744"/>
    </source>
</evidence>
<accession>A0AAV4LVW9</accession>
<evidence type="ECO:0000313" key="1">
    <source>
        <dbReference type="EMBL" id="GIX63251.1"/>
    </source>
</evidence>
<keyword evidence="2" id="KW-1185">Reference proteome</keyword>
<keyword evidence="1" id="KW-0418">Kinase</keyword>
<gene>
    <name evidence="1" type="ORF">BcabD6B2_26860</name>
</gene>
<name>A0AAV4LVW9_BABCB</name>
<keyword evidence="1" id="KW-0808">Transferase</keyword>
<comment type="caution">
    <text evidence="1">The sequence shown here is derived from an EMBL/GenBank/DDBJ whole genome shotgun (WGS) entry which is preliminary data.</text>
</comment>
<dbReference type="GeneID" id="94194732"/>
<dbReference type="Proteomes" id="UP001497744">
    <property type="component" value="Unassembled WGS sequence"/>
</dbReference>
<reference evidence="1 2" key="1">
    <citation type="submission" date="2021-06" db="EMBL/GenBank/DDBJ databases">
        <title>Genome sequence of Babesia caballi.</title>
        <authorList>
            <person name="Yamagishi J."/>
            <person name="Kidaka T."/>
            <person name="Ochi A."/>
        </authorList>
    </citation>
    <scope>NUCLEOTIDE SEQUENCE [LARGE SCALE GENOMIC DNA]</scope>
    <source>
        <strain evidence="1">USDA-D6B2</strain>
    </source>
</reference>
<dbReference type="RefSeq" id="XP_067715320.1">
    <property type="nucleotide sequence ID" value="XM_067859219.1"/>
</dbReference>
<dbReference type="AlphaFoldDB" id="A0AAV4LVW9"/>
<dbReference type="GO" id="GO:0016301">
    <property type="term" value="F:kinase activity"/>
    <property type="evidence" value="ECO:0007669"/>
    <property type="project" value="UniProtKB-KW"/>
</dbReference>
<organism evidence="1 2">
    <name type="scientific">Babesia caballi</name>
    <dbReference type="NCBI Taxonomy" id="5871"/>
    <lineage>
        <taxon>Eukaryota</taxon>
        <taxon>Sar</taxon>
        <taxon>Alveolata</taxon>
        <taxon>Apicomplexa</taxon>
        <taxon>Aconoidasida</taxon>
        <taxon>Piroplasmida</taxon>
        <taxon>Babesiidae</taxon>
        <taxon>Babesia</taxon>
    </lineage>
</organism>
<proteinExistence type="predicted"/>
<protein>
    <submittedName>
        <fullName evidence="1">CDK-activating kinase assembly factor</fullName>
    </submittedName>
</protein>
<sequence>MSYISLGEFDDHEGDAGLAGAAPWVSYEPAEIVEVESAKTAGIKRIIEDFCVKSPGYQLQWKVERVKVDVRAQTLPGESTKTGRAVDPRRLPHTGTLYTLW</sequence>